<dbReference type="AlphaFoldDB" id="X8DBH3"/>
<accession>X8DBH3</accession>
<reference evidence="1" key="1">
    <citation type="submission" date="2014-01" db="EMBL/GenBank/DDBJ databases">
        <authorList>
            <person name="Brown-Elliot B."/>
            <person name="Wallace R."/>
            <person name="Lenaerts A."/>
            <person name="Ordway D."/>
            <person name="DeGroote M.A."/>
            <person name="Parker T."/>
            <person name="Sizemore C."/>
            <person name="Tallon L.J."/>
            <person name="Sadzewicz L.K."/>
            <person name="Sengamalay N."/>
            <person name="Fraser C.M."/>
            <person name="Hine E."/>
            <person name="Shefchek K.A."/>
            <person name="Das S.P."/>
            <person name="Tettelin H."/>
        </authorList>
    </citation>
    <scope>NUCLEOTIDE SEQUENCE [LARGE SCALE GENOMIC DNA]</scope>
    <source>
        <strain evidence="1">4042</strain>
    </source>
</reference>
<gene>
    <name evidence="1" type="ORF">I553_10703</name>
</gene>
<comment type="caution">
    <text evidence="1">The sequence shown here is derived from an EMBL/GenBank/DDBJ whole genome shotgun (WGS) entry which is preliminary data.</text>
</comment>
<evidence type="ECO:0000313" key="1">
    <source>
        <dbReference type="EMBL" id="EUA65406.1"/>
    </source>
</evidence>
<sequence>MGGGVMPDQLTVADLVAAMARHSGLCFRLRPAPGRAATAAPSVQDAAGSVVLNAPLPETISPEVTADEYLETIREQWVRPAALIRRSA</sequence>
<organism evidence="1">
    <name type="scientific">Mycobacterium xenopi 4042</name>
    <dbReference type="NCBI Taxonomy" id="1299334"/>
    <lineage>
        <taxon>Bacteria</taxon>
        <taxon>Bacillati</taxon>
        <taxon>Actinomycetota</taxon>
        <taxon>Actinomycetes</taxon>
        <taxon>Mycobacteriales</taxon>
        <taxon>Mycobacteriaceae</taxon>
        <taxon>Mycobacterium</taxon>
    </lineage>
</organism>
<name>X8DBH3_MYCXE</name>
<proteinExistence type="predicted"/>
<dbReference type="EMBL" id="JAOB01000027">
    <property type="protein sequence ID" value="EUA65406.1"/>
    <property type="molecule type" value="Genomic_DNA"/>
</dbReference>
<protein>
    <submittedName>
        <fullName evidence="1">Uncharacterized protein</fullName>
    </submittedName>
</protein>